<evidence type="ECO:0000313" key="2">
    <source>
        <dbReference type="EMBL" id="GGE78718.1"/>
    </source>
</evidence>
<keyword evidence="3" id="KW-1185">Reference proteome</keyword>
<evidence type="ECO:0000256" key="1">
    <source>
        <dbReference type="SAM" id="MobiDB-lite"/>
    </source>
</evidence>
<sequence length="101" mass="10784">MGRARAPVTGSGVTPAWICRVSNWADWMSKVGSVDEAIEIHSVKLALARRRHPPDLVVTRGTPPRSGGLPASKPGFRTGTLDLCVSLPAHCEKGKSSLRDV</sequence>
<reference evidence="2" key="2">
    <citation type="submission" date="2020-09" db="EMBL/GenBank/DDBJ databases">
        <authorList>
            <person name="Sun Q."/>
            <person name="Zhou Y."/>
        </authorList>
    </citation>
    <scope>NUCLEOTIDE SEQUENCE</scope>
    <source>
        <strain evidence="2">CGMCC 1.15388</strain>
    </source>
</reference>
<dbReference type="AlphaFoldDB" id="A0A917AXR0"/>
<reference evidence="2" key="1">
    <citation type="journal article" date="2014" name="Int. J. Syst. Evol. Microbiol.">
        <title>Complete genome sequence of Corynebacterium casei LMG S-19264T (=DSM 44701T), isolated from a smear-ripened cheese.</title>
        <authorList>
            <consortium name="US DOE Joint Genome Institute (JGI-PGF)"/>
            <person name="Walter F."/>
            <person name="Albersmeier A."/>
            <person name="Kalinowski J."/>
            <person name="Ruckert C."/>
        </authorList>
    </citation>
    <scope>NUCLEOTIDE SEQUENCE</scope>
    <source>
        <strain evidence="2">CGMCC 1.15388</strain>
    </source>
</reference>
<dbReference type="EMBL" id="BMIS01000021">
    <property type="protein sequence ID" value="GGE78718.1"/>
    <property type="molecule type" value="Genomic_DNA"/>
</dbReference>
<evidence type="ECO:0000313" key="3">
    <source>
        <dbReference type="Proteomes" id="UP000633136"/>
    </source>
</evidence>
<feature type="region of interest" description="Disordered" evidence="1">
    <location>
        <begin position="54"/>
        <end position="74"/>
    </location>
</feature>
<name>A0A917AXR0_9MICC</name>
<accession>A0A917AXR0</accession>
<proteinExistence type="predicted"/>
<protein>
    <submittedName>
        <fullName evidence="2">Uncharacterized protein</fullName>
    </submittedName>
</protein>
<organism evidence="2 3">
    <name type="scientific">Nesterenkonia cremea</name>
    <dbReference type="NCBI Taxonomy" id="1882340"/>
    <lineage>
        <taxon>Bacteria</taxon>
        <taxon>Bacillati</taxon>
        <taxon>Actinomycetota</taxon>
        <taxon>Actinomycetes</taxon>
        <taxon>Micrococcales</taxon>
        <taxon>Micrococcaceae</taxon>
        <taxon>Nesterenkonia</taxon>
    </lineage>
</organism>
<gene>
    <name evidence="2" type="ORF">GCM10011401_27490</name>
</gene>
<comment type="caution">
    <text evidence="2">The sequence shown here is derived from an EMBL/GenBank/DDBJ whole genome shotgun (WGS) entry which is preliminary data.</text>
</comment>
<dbReference type="Proteomes" id="UP000633136">
    <property type="component" value="Unassembled WGS sequence"/>
</dbReference>